<keyword evidence="3" id="KW-1185">Reference proteome</keyword>
<dbReference type="InterPro" id="IPR043502">
    <property type="entry name" value="DNA/RNA_pol_sf"/>
</dbReference>
<dbReference type="Gene3D" id="3.10.10.10">
    <property type="entry name" value="HIV Type 1 Reverse Transcriptase, subunit A, domain 1"/>
    <property type="match status" value="1"/>
</dbReference>
<dbReference type="Proteomes" id="UP000818029">
    <property type="component" value="Chromosome A10"/>
</dbReference>
<dbReference type="InterPro" id="IPR043128">
    <property type="entry name" value="Rev_trsase/Diguanyl_cyclase"/>
</dbReference>
<reference evidence="3" key="1">
    <citation type="journal article" date="2020" name="Nat. Genet.">
        <title>Genomic diversifications of five Gossypium allopolyploid species and their impact on cotton improvement.</title>
        <authorList>
            <person name="Chen Z.J."/>
            <person name="Sreedasyam A."/>
            <person name="Ando A."/>
            <person name="Song Q."/>
            <person name="De Santiago L.M."/>
            <person name="Hulse-Kemp A.M."/>
            <person name="Ding M."/>
            <person name="Ye W."/>
            <person name="Kirkbride R.C."/>
            <person name="Jenkins J."/>
            <person name="Plott C."/>
            <person name="Lovell J."/>
            <person name="Lin Y.M."/>
            <person name="Vaughn R."/>
            <person name="Liu B."/>
            <person name="Simpson S."/>
            <person name="Scheffler B.E."/>
            <person name="Wen L."/>
            <person name="Saski C.A."/>
            <person name="Grover C.E."/>
            <person name="Hu G."/>
            <person name="Conover J.L."/>
            <person name="Carlson J.W."/>
            <person name="Shu S."/>
            <person name="Boston L.B."/>
            <person name="Williams M."/>
            <person name="Peterson D.G."/>
            <person name="McGee K."/>
            <person name="Jones D.C."/>
            <person name="Wendel J.F."/>
            <person name="Stelly D.M."/>
            <person name="Grimwood J."/>
            <person name="Schmutz J."/>
        </authorList>
    </citation>
    <scope>NUCLEOTIDE SEQUENCE [LARGE SCALE GENOMIC DNA]</scope>
    <source>
        <strain evidence="3">cv. TM-1</strain>
    </source>
</reference>
<dbReference type="CDD" id="cd01647">
    <property type="entry name" value="RT_LTR"/>
    <property type="match status" value="1"/>
</dbReference>
<reference evidence="4" key="2">
    <citation type="submission" date="2025-08" db="UniProtKB">
        <authorList>
            <consortium name="RefSeq"/>
        </authorList>
    </citation>
    <scope>IDENTIFICATION</scope>
</reference>
<feature type="domain" description="Reverse transcriptase" evidence="1">
    <location>
        <begin position="11"/>
        <end position="100"/>
    </location>
</feature>
<dbReference type="PANTHER" id="PTHR33064:SF37">
    <property type="entry name" value="RIBONUCLEASE H"/>
    <property type="match status" value="1"/>
</dbReference>
<protein>
    <submittedName>
        <fullName evidence="4">Uncharacterized mitochondrial protein AtMg00860-like</fullName>
    </submittedName>
</protein>
<dbReference type="InterPro" id="IPR051320">
    <property type="entry name" value="Viral_Replic_Matur_Polypro"/>
</dbReference>
<dbReference type="GeneID" id="121208215"/>
<dbReference type="InterPro" id="IPR000477">
    <property type="entry name" value="RT_dom"/>
</dbReference>
<dbReference type="Pfam" id="PF00078">
    <property type="entry name" value="RVT_1"/>
    <property type="match status" value="1"/>
</dbReference>
<evidence type="ECO:0000313" key="4">
    <source>
        <dbReference type="RefSeq" id="XP_040934679.1"/>
    </source>
</evidence>
<proteinExistence type="predicted"/>
<dbReference type="SUPFAM" id="SSF56672">
    <property type="entry name" value="DNA/RNA polymerases"/>
    <property type="match status" value="1"/>
</dbReference>
<accession>A0ABM2YVZ4</accession>
<evidence type="ECO:0000259" key="1">
    <source>
        <dbReference type="Pfam" id="PF00078"/>
    </source>
</evidence>
<feature type="domain" description="Reverse transcriptase/retrotransposon-derived protein RNase H-like" evidence="2">
    <location>
        <begin position="166"/>
        <end position="210"/>
    </location>
</feature>
<organism evidence="3 4">
    <name type="scientific">Gossypium hirsutum</name>
    <name type="common">Upland cotton</name>
    <name type="synonym">Gossypium mexicanum</name>
    <dbReference type="NCBI Taxonomy" id="3635"/>
    <lineage>
        <taxon>Eukaryota</taxon>
        <taxon>Viridiplantae</taxon>
        <taxon>Streptophyta</taxon>
        <taxon>Embryophyta</taxon>
        <taxon>Tracheophyta</taxon>
        <taxon>Spermatophyta</taxon>
        <taxon>Magnoliopsida</taxon>
        <taxon>eudicotyledons</taxon>
        <taxon>Gunneridae</taxon>
        <taxon>Pentapetalae</taxon>
        <taxon>rosids</taxon>
        <taxon>malvids</taxon>
        <taxon>Malvales</taxon>
        <taxon>Malvaceae</taxon>
        <taxon>Malvoideae</taxon>
        <taxon>Gossypium</taxon>
    </lineage>
</organism>
<dbReference type="InterPro" id="IPR041577">
    <property type="entry name" value="RT_RNaseH_2"/>
</dbReference>
<dbReference type="Pfam" id="PF17919">
    <property type="entry name" value="RT_RNaseH_2"/>
    <property type="match status" value="1"/>
</dbReference>
<dbReference type="PANTHER" id="PTHR33064">
    <property type="entry name" value="POL PROTEIN"/>
    <property type="match status" value="1"/>
</dbReference>
<evidence type="ECO:0000313" key="3">
    <source>
        <dbReference type="Proteomes" id="UP000818029"/>
    </source>
</evidence>
<name>A0ABM2YVZ4_GOSHI</name>
<gene>
    <name evidence="4" type="primary">LOC121208215</name>
</gene>
<evidence type="ECO:0000259" key="2">
    <source>
        <dbReference type="Pfam" id="PF17919"/>
    </source>
</evidence>
<sequence>MWEPDILKIVFRTHEGHYEFLVMPFGLTNAPSSFQALMDSMFKPYLKKFVLIFFNDILVYSRSWHDHLQHLRTVLLLLRMHKLFAKKSKCCFGISQIEYLRHVIHAGTVAMDQSKIACVSSWPVPQSVKELRSFLGLSGYYRRFIRNYGVIAKPLTDLLKRNGWTWSDEATAAFQSLKEALCAASVLSLPDFQLEFTVDTDVSGFGIERCYNNKGNLWHFSARP</sequence>
<dbReference type="Gene3D" id="3.30.70.270">
    <property type="match status" value="2"/>
</dbReference>
<dbReference type="RefSeq" id="XP_040934679.1">
    <property type="nucleotide sequence ID" value="XM_041078745.1"/>
</dbReference>